<sequence length="95" mass="11331">MDKNKKSYKYGAPVDATKASQRRKRRPEYDECLSEFLNSKEKYWKVNIEALPSSKPRVVLSSLKWRIKNKPEFERVKAFMNKSEVYLQRVGEDEK</sequence>
<proteinExistence type="predicted"/>
<evidence type="ECO:0000313" key="2">
    <source>
        <dbReference type="EMBL" id="GAH38879.1"/>
    </source>
</evidence>
<gene>
    <name evidence="2" type="ORF">S03H2_24487</name>
</gene>
<protein>
    <submittedName>
        <fullName evidence="2">Uncharacterized protein</fullName>
    </submittedName>
</protein>
<feature type="region of interest" description="Disordered" evidence="1">
    <location>
        <begin position="1"/>
        <end position="26"/>
    </location>
</feature>
<dbReference type="AlphaFoldDB" id="X1GBA8"/>
<comment type="caution">
    <text evidence="2">The sequence shown here is derived from an EMBL/GenBank/DDBJ whole genome shotgun (WGS) entry which is preliminary data.</text>
</comment>
<name>X1GBA8_9ZZZZ</name>
<evidence type="ECO:0000256" key="1">
    <source>
        <dbReference type="SAM" id="MobiDB-lite"/>
    </source>
</evidence>
<organism evidence="2">
    <name type="scientific">marine sediment metagenome</name>
    <dbReference type="NCBI Taxonomy" id="412755"/>
    <lineage>
        <taxon>unclassified sequences</taxon>
        <taxon>metagenomes</taxon>
        <taxon>ecological metagenomes</taxon>
    </lineage>
</organism>
<accession>X1GBA8</accession>
<reference evidence="2" key="1">
    <citation type="journal article" date="2014" name="Front. Microbiol.">
        <title>High frequency of phylogenetically diverse reductive dehalogenase-homologous genes in deep subseafloor sedimentary metagenomes.</title>
        <authorList>
            <person name="Kawai M."/>
            <person name="Futagami T."/>
            <person name="Toyoda A."/>
            <person name="Takaki Y."/>
            <person name="Nishi S."/>
            <person name="Hori S."/>
            <person name="Arai W."/>
            <person name="Tsubouchi T."/>
            <person name="Morono Y."/>
            <person name="Uchiyama I."/>
            <person name="Ito T."/>
            <person name="Fujiyama A."/>
            <person name="Inagaki F."/>
            <person name="Takami H."/>
        </authorList>
    </citation>
    <scope>NUCLEOTIDE SEQUENCE</scope>
    <source>
        <strain evidence="2">Expedition CK06-06</strain>
    </source>
</reference>
<dbReference type="EMBL" id="BARU01013614">
    <property type="protein sequence ID" value="GAH38879.1"/>
    <property type="molecule type" value="Genomic_DNA"/>
</dbReference>